<evidence type="ECO:0000313" key="3">
    <source>
        <dbReference type="Proteomes" id="UP000030002"/>
    </source>
</evidence>
<dbReference type="Proteomes" id="UP000030002">
    <property type="component" value="Unassembled WGS sequence"/>
</dbReference>
<sequence length="357" mass="39460">MTHTTPYLTVRDPDQVREVLRRVDDFAPHNALVSVTPLSPEALRILSRVGFALPDVLASATGEAHRRVRSLVTAYFSPTKVARIEPRVRHLTDARCETVRARLDDGPVDLVRELSRHIPPVIMQDLIGSGCPDLDLLNRWSRDSLELFWGWPDPERQLELAHSAAELYAWLRKDVRAHCDDSSLFGTLHQNGLGEREICSLGYFLLIAGQETTAQLITTSLYRTLQHPNVWQRLADGAPATGIVRRILATESSVPTWRRIAAHGTTLGDAHVAAGTEILLELTGNHPAEARDTAYGLAFGYGPHRCLGARLAEVEVVAVLEQTARALPGLRLSGPEPAWLRLLSFQSPLTLTVRSGE</sequence>
<dbReference type="eggNOG" id="COG2124">
    <property type="taxonomic scope" value="Bacteria"/>
</dbReference>
<dbReference type="SUPFAM" id="SSF48264">
    <property type="entry name" value="Cytochrome P450"/>
    <property type="match status" value="1"/>
</dbReference>
<dbReference type="PROSITE" id="PS00086">
    <property type="entry name" value="CYTOCHROME_P450"/>
    <property type="match status" value="1"/>
</dbReference>
<keyword evidence="3" id="KW-1185">Reference proteome</keyword>
<evidence type="ECO:0000313" key="2">
    <source>
        <dbReference type="EMBL" id="KGN30786.1"/>
    </source>
</evidence>
<evidence type="ECO:0000256" key="1">
    <source>
        <dbReference type="ARBA" id="ARBA00010617"/>
    </source>
</evidence>
<dbReference type="Gene3D" id="1.10.630.10">
    <property type="entry name" value="Cytochrome P450"/>
    <property type="match status" value="1"/>
</dbReference>
<organism evidence="2 3">
    <name type="scientific">Knoellia sinensis KCTC 19936</name>
    <dbReference type="NCBI Taxonomy" id="1385520"/>
    <lineage>
        <taxon>Bacteria</taxon>
        <taxon>Bacillati</taxon>
        <taxon>Actinomycetota</taxon>
        <taxon>Actinomycetes</taxon>
        <taxon>Micrococcales</taxon>
        <taxon>Intrasporangiaceae</taxon>
        <taxon>Knoellia</taxon>
    </lineage>
</organism>
<comment type="caution">
    <text evidence="2">The sequence shown here is derived from an EMBL/GenBank/DDBJ whole genome shotgun (WGS) entry which is preliminary data.</text>
</comment>
<dbReference type="PANTHER" id="PTHR46696:SF1">
    <property type="entry name" value="CYTOCHROME P450 YJIB-RELATED"/>
    <property type="match status" value="1"/>
</dbReference>
<dbReference type="RefSeq" id="WP_035918214.1">
    <property type="nucleotide sequence ID" value="NZ_AVPJ01000016.1"/>
</dbReference>
<dbReference type="GO" id="GO:0005506">
    <property type="term" value="F:iron ion binding"/>
    <property type="evidence" value="ECO:0007669"/>
    <property type="project" value="InterPro"/>
</dbReference>
<proteinExistence type="inferred from homology"/>
<comment type="similarity">
    <text evidence="1">Belongs to the cytochrome P450 family.</text>
</comment>
<dbReference type="GO" id="GO:0004497">
    <property type="term" value="F:monooxygenase activity"/>
    <property type="evidence" value="ECO:0007669"/>
    <property type="project" value="InterPro"/>
</dbReference>
<accession>A0A0A0J594</accession>
<dbReference type="GO" id="GO:0016705">
    <property type="term" value="F:oxidoreductase activity, acting on paired donors, with incorporation or reduction of molecular oxygen"/>
    <property type="evidence" value="ECO:0007669"/>
    <property type="project" value="InterPro"/>
</dbReference>
<evidence type="ECO:0008006" key="4">
    <source>
        <dbReference type="Google" id="ProtNLM"/>
    </source>
</evidence>
<dbReference type="AlphaFoldDB" id="A0A0A0J594"/>
<protein>
    <recommendedName>
        <fullName evidence="4">Cytochrome P450</fullName>
    </recommendedName>
</protein>
<name>A0A0A0J594_9MICO</name>
<dbReference type="InterPro" id="IPR036396">
    <property type="entry name" value="Cyt_P450_sf"/>
</dbReference>
<dbReference type="PANTHER" id="PTHR46696">
    <property type="entry name" value="P450, PUTATIVE (EUROFUNG)-RELATED"/>
    <property type="match status" value="1"/>
</dbReference>
<gene>
    <name evidence="2" type="ORF">N802_06145</name>
</gene>
<reference evidence="2 3" key="1">
    <citation type="submission" date="2013-08" db="EMBL/GenBank/DDBJ databases">
        <title>The genome sequence of Knoellia sinensis.</title>
        <authorList>
            <person name="Zhu W."/>
            <person name="Wang G."/>
        </authorList>
    </citation>
    <scope>NUCLEOTIDE SEQUENCE [LARGE SCALE GENOMIC DNA]</scope>
    <source>
        <strain evidence="2 3">KCTC 19936</strain>
    </source>
</reference>
<dbReference type="PRINTS" id="PR00359">
    <property type="entry name" value="BP450"/>
</dbReference>
<dbReference type="InterPro" id="IPR017972">
    <property type="entry name" value="Cyt_P450_CS"/>
</dbReference>
<dbReference type="STRING" id="1385520.N802_06145"/>
<dbReference type="GO" id="GO:0020037">
    <property type="term" value="F:heme binding"/>
    <property type="evidence" value="ECO:0007669"/>
    <property type="project" value="InterPro"/>
</dbReference>
<dbReference type="OrthoDB" id="502624at2"/>
<dbReference type="EMBL" id="AVPJ01000016">
    <property type="protein sequence ID" value="KGN30786.1"/>
    <property type="molecule type" value="Genomic_DNA"/>
</dbReference>
<dbReference type="InterPro" id="IPR002397">
    <property type="entry name" value="Cyt_P450_B"/>
</dbReference>